<organism evidence="2 3">
    <name type="scientific">Streptomyces chrestomyceticus JCM 4735</name>
    <dbReference type="NCBI Taxonomy" id="1306181"/>
    <lineage>
        <taxon>Bacteria</taxon>
        <taxon>Bacillati</taxon>
        <taxon>Actinomycetota</taxon>
        <taxon>Actinomycetes</taxon>
        <taxon>Kitasatosporales</taxon>
        <taxon>Streptomycetaceae</taxon>
        <taxon>Streptomyces</taxon>
    </lineage>
</organism>
<dbReference type="PANTHER" id="PTHR35004">
    <property type="entry name" value="TRANSPOSASE RV3428C-RELATED"/>
    <property type="match status" value="1"/>
</dbReference>
<feature type="region of interest" description="Disordered" evidence="1">
    <location>
        <begin position="214"/>
        <end position="245"/>
    </location>
</feature>
<evidence type="ECO:0000313" key="3">
    <source>
        <dbReference type="Proteomes" id="UP000287830"/>
    </source>
</evidence>
<accession>A0A7U9KR10</accession>
<reference evidence="2 3" key="1">
    <citation type="submission" date="2018-11" db="EMBL/GenBank/DDBJ databases">
        <title>Whole genome sequence of Streptomyces chrestomyceticus NBRC 13444(T).</title>
        <authorList>
            <person name="Komaki H."/>
            <person name="Tamura T."/>
        </authorList>
    </citation>
    <scope>NUCLEOTIDE SEQUENCE [LARGE SCALE GENOMIC DNA]</scope>
    <source>
        <strain evidence="2 3">NBRC 13444</strain>
    </source>
</reference>
<dbReference type="AlphaFoldDB" id="A0A7U9KR10"/>
<protein>
    <recommendedName>
        <fullName evidence="4">Transposase</fullName>
    </recommendedName>
</protein>
<proteinExistence type="predicted"/>
<evidence type="ECO:0000256" key="1">
    <source>
        <dbReference type="SAM" id="MobiDB-lite"/>
    </source>
</evidence>
<dbReference type="Proteomes" id="UP000287830">
    <property type="component" value="Unassembled WGS sequence"/>
</dbReference>
<comment type="caution">
    <text evidence="2">The sequence shown here is derived from an EMBL/GenBank/DDBJ whole genome shotgun (WGS) entry which is preliminary data.</text>
</comment>
<evidence type="ECO:0008006" key="4">
    <source>
        <dbReference type="Google" id="ProtNLM"/>
    </source>
</evidence>
<name>A0A7U9KR10_9ACTN</name>
<gene>
    <name evidence="2" type="ORF">OEIGOIKO_00119</name>
</gene>
<dbReference type="PANTHER" id="PTHR35004:SF7">
    <property type="entry name" value="INTEGRASE PROTEIN"/>
    <property type="match status" value="1"/>
</dbReference>
<sequence length="245" mass="27279">MVRRYVSDRKPEILAAAGKAPVEAFVPQTHLPGHKAEVGFGDVTVRLAGGRVTCYLFSLRLPYSGKAVHRIFASCGQEAFSEGHVLAHRTLGGAPRSKIRYDNLKSTVAKVVGLNRARVESDRWIAFRSHFNIESFYCRPGIEGAHEKGGVEGMIGYFRRNHFTPVPQVDSLAELNEMVDQWNLHDGHRRIGSRPRTVDEYFAVEQRLLMPLRKSRSRPAACSRHGPTATARSPPAPTATRSRPV</sequence>
<evidence type="ECO:0000313" key="2">
    <source>
        <dbReference type="EMBL" id="GCD32406.1"/>
    </source>
</evidence>
<dbReference type="EMBL" id="BHZC01000001">
    <property type="protein sequence ID" value="GCD32406.1"/>
    <property type="molecule type" value="Genomic_DNA"/>
</dbReference>
<feature type="compositionally biased region" description="Low complexity" evidence="1">
    <location>
        <begin position="227"/>
        <end position="245"/>
    </location>
</feature>